<feature type="domain" description="3-octaprenyl-4-hydroxybenzoate carboxy-lyase-like N-terminal" evidence="3">
    <location>
        <begin position="5"/>
        <end position="83"/>
    </location>
</feature>
<gene>
    <name evidence="5" type="ORF">J2S73_003311</name>
</gene>
<dbReference type="PANTHER" id="PTHR30108:SF21">
    <property type="entry name" value="4-HYDROXYBENZOATE DECARBOXYLASE"/>
    <property type="match status" value="1"/>
</dbReference>
<dbReference type="SUPFAM" id="SSF50475">
    <property type="entry name" value="FMN-binding split barrel"/>
    <property type="match status" value="1"/>
</dbReference>
<keyword evidence="6" id="KW-1185">Reference proteome</keyword>
<dbReference type="InterPro" id="IPR049383">
    <property type="entry name" value="UbiD-like_N"/>
</dbReference>
<reference evidence="5" key="1">
    <citation type="submission" date="2023-07" db="EMBL/GenBank/DDBJ databases">
        <title>Genomic Encyclopedia of Type Strains, Phase IV (KMG-IV): sequencing the most valuable type-strain genomes for metagenomic binning, comparative biology and taxonomic classification.</title>
        <authorList>
            <person name="Goeker M."/>
        </authorList>
    </citation>
    <scope>NUCLEOTIDE SEQUENCE</scope>
    <source>
        <strain evidence="5">DSM 21202</strain>
    </source>
</reference>
<evidence type="ECO:0000313" key="5">
    <source>
        <dbReference type="EMBL" id="MDQ0316835.1"/>
    </source>
</evidence>
<keyword evidence="5" id="KW-0456">Lyase</keyword>
<feature type="domain" description="3-octaprenyl-4-hydroxybenzoate carboxy-lyase-like C-terminal" evidence="4">
    <location>
        <begin position="298"/>
        <end position="412"/>
    </location>
</feature>
<comment type="similarity">
    <text evidence="1">Belongs to the UbiD family.</text>
</comment>
<dbReference type="Pfam" id="PF01977">
    <property type="entry name" value="UbiD"/>
    <property type="match status" value="1"/>
</dbReference>
<sequence>MKELIADLKETGELAVVKREVDPTFELAAVTKAVQRAGEQAVLFESVRGTEFPVISNVFGSNARLKRFIGAGERTFCERWIELTDSCLASRAEDVLVDVETDDEFVSGTLSDLPAITWHGRDGGAYFTSAIFLANDPDTGVPNLSFHRAMQVSDEELRIRLGGTHDLAKYQLAAEAKGEALEAALILSAPPEIFMAACASLPTEASELAMASRIIGKPLEMRRCRTIDLSVPASADIVVEGRILPNERRPEGPFGEFMGNYVEVGDNHVFEVTHVSWRPGAVFHGLLCGSPEDLRPLEAVTAARIYRHVAGQVPGVLDVSCKPNVMITIIKLKTQYEGHAKHALLAAMGSYLDYNKVVIAVDEDVDIYDLDDVIWAYLTRGRADTRAMILNDIPGFYRDPHKDHWGRLAIDATMPWGRETEFARKRVPCEDEIDLSKYLASK</sequence>
<dbReference type="AlphaFoldDB" id="A0AAE3VRG7"/>
<evidence type="ECO:0000313" key="6">
    <source>
        <dbReference type="Proteomes" id="UP001229244"/>
    </source>
</evidence>
<evidence type="ECO:0000259" key="2">
    <source>
        <dbReference type="Pfam" id="PF01977"/>
    </source>
</evidence>
<organism evidence="5 6">
    <name type="scientific">Amorphus orientalis</name>
    <dbReference type="NCBI Taxonomy" id="649198"/>
    <lineage>
        <taxon>Bacteria</taxon>
        <taxon>Pseudomonadati</taxon>
        <taxon>Pseudomonadota</taxon>
        <taxon>Alphaproteobacteria</taxon>
        <taxon>Hyphomicrobiales</taxon>
        <taxon>Amorphaceae</taxon>
        <taxon>Amorphus</taxon>
    </lineage>
</organism>
<dbReference type="RefSeq" id="WP_306886710.1">
    <property type="nucleotide sequence ID" value="NZ_JAUSUL010000003.1"/>
</dbReference>
<proteinExistence type="inferred from homology"/>
<comment type="caution">
    <text evidence="5">The sequence shown here is derived from an EMBL/GenBank/DDBJ whole genome shotgun (WGS) entry which is preliminary data.</text>
</comment>
<accession>A0AAE3VRG7</accession>
<dbReference type="EMBL" id="JAUSUL010000003">
    <property type="protein sequence ID" value="MDQ0316835.1"/>
    <property type="molecule type" value="Genomic_DNA"/>
</dbReference>
<dbReference type="Pfam" id="PF20695">
    <property type="entry name" value="UbiD_N"/>
    <property type="match status" value="1"/>
</dbReference>
<dbReference type="PANTHER" id="PTHR30108">
    <property type="entry name" value="3-OCTAPRENYL-4-HYDROXYBENZOATE CARBOXY-LYASE-RELATED"/>
    <property type="match status" value="1"/>
</dbReference>
<feature type="domain" description="3-octaprenyl-4-hydroxybenzoate carboxy-lyase-like Rift-related" evidence="2">
    <location>
        <begin position="109"/>
        <end position="291"/>
    </location>
</feature>
<dbReference type="Pfam" id="PF20696">
    <property type="entry name" value="UbiD_C"/>
    <property type="match status" value="1"/>
</dbReference>
<dbReference type="GO" id="GO:0005737">
    <property type="term" value="C:cytoplasm"/>
    <property type="evidence" value="ECO:0007669"/>
    <property type="project" value="TreeGrafter"/>
</dbReference>
<evidence type="ECO:0000259" key="4">
    <source>
        <dbReference type="Pfam" id="PF20696"/>
    </source>
</evidence>
<name>A0AAE3VRG7_9HYPH</name>
<dbReference type="SUPFAM" id="SSF143968">
    <property type="entry name" value="UbiD C-terminal domain-like"/>
    <property type="match status" value="1"/>
</dbReference>
<dbReference type="Gene3D" id="3.40.1670.10">
    <property type="entry name" value="UbiD C-terminal domain-like"/>
    <property type="match status" value="1"/>
</dbReference>
<evidence type="ECO:0000259" key="3">
    <source>
        <dbReference type="Pfam" id="PF20695"/>
    </source>
</evidence>
<dbReference type="GO" id="GO:0018799">
    <property type="term" value="F:4-hydroxybenzoate decarboxylase activity"/>
    <property type="evidence" value="ECO:0007669"/>
    <property type="project" value="UniProtKB-EC"/>
</dbReference>
<evidence type="ECO:0000256" key="1">
    <source>
        <dbReference type="ARBA" id="ARBA00010021"/>
    </source>
</evidence>
<dbReference type="InterPro" id="IPR049381">
    <property type="entry name" value="UbiD-like_C"/>
</dbReference>
<dbReference type="EC" id="4.1.1.61" evidence="5"/>
<dbReference type="Proteomes" id="UP001229244">
    <property type="component" value="Unassembled WGS sequence"/>
</dbReference>
<protein>
    <submittedName>
        <fullName evidence="5">4-hydroxybenzoate decarboxylase</fullName>
        <ecNumber evidence="5">4.1.1.61</ecNumber>
    </submittedName>
</protein>
<dbReference type="InterPro" id="IPR002830">
    <property type="entry name" value="UbiD"/>
</dbReference>
<dbReference type="NCBIfam" id="TIGR00148">
    <property type="entry name" value="UbiD family decarboxylase"/>
    <property type="match status" value="1"/>
</dbReference>
<dbReference type="InterPro" id="IPR048304">
    <property type="entry name" value="UbiD_Rift_dom"/>
</dbReference>